<sequence>MKTSTLHYSQRNQEQIMDLSLKDNNVSNQKPIFTPCQKELSYVSKYHDHSFMQEHAYLESLFSTSLRNKQEMSNITRYRSKNSSTGLGPFENQQLCDVANPIPQFTFAEPKPTSLPPTPRIPDDGNPNNFPFSSPNLRNTLKSLPLFRNIAILFEHFQPELSIKSDF</sequence>
<comment type="caution">
    <text evidence="2">The sequence shown here is derived from an EMBL/GenBank/DDBJ whole genome shotgun (WGS) entry which is preliminary data.</text>
</comment>
<accession>A0A811V672</accession>
<reference evidence="2" key="1">
    <citation type="submission" date="2020-11" db="EMBL/GenBank/DDBJ databases">
        <authorList>
            <person name="Whitehead M."/>
        </authorList>
    </citation>
    <scope>NUCLEOTIDE SEQUENCE</scope>
    <source>
        <strain evidence="2">EGII</strain>
    </source>
</reference>
<dbReference type="OrthoDB" id="10683750at2759"/>
<gene>
    <name evidence="2" type="ORF">CCAP1982_LOCUS13430</name>
</gene>
<proteinExistence type="predicted"/>
<evidence type="ECO:0000313" key="3">
    <source>
        <dbReference type="Proteomes" id="UP000606786"/>
    </source>
</evidence>
<dbReference type="AlphaFoldDB" id="A0A811V672"/>
<evidence type="ECO:0000313" key="2">
    <source>
        <dbReference type="EMBL" id="CAD7005063.1"/>
    </source>
</evidence>
<dbReference type="Proteomes" id="UP000606786">
    <property type="component" value="Unassembled WGS sequence"/>
</dbReference>
<name>A0A811V672_CERCA</name>
<dbReference type="EMBL" id="CAJHJT010000034">
    <property type="protein sequence ID" value="CAD7005063.1"/>
    <property type="molecule type" value="Genomic_DNA"/>
</dbReference>
<keyword evidence="3" id="KW-1185">Reference proteome</keyword>
<protein>
    <submittedName>
        <fullName evidence="2">(Mediterranean fruit fly) hypothetical protein</fullName>
    </submittedName>
</protein>
<evidence type="ECO:0000256" key="1">
    <source>
        <dbReference type="SAM" id="MobiDB-lite"/>
    </source>
</evidence>
<organism evidence="2 3">
    <name type="scientific">Ceratitis capitata</name>
    <name type="common">Mediterranean fruit fly</name>
    <name type="synonym">Tephritis capitata</name>
    <dbReference type="NCBI Taxonomy" id="7213"/>
    <lineage>
        <taxon>Eukaryota</taxon>
        <taxon>Metazoa</taxon>
        <taxon>Ecdysozoa</taxon>
        <taxon>Arthropoda</taxon>
        <taxon>Hexapoda</taxon>
        <taxon>Insecta</taxon>
        <taxon>Pterygota</taxon>
        <taxon>Neoptera</taxon>
        <taxon>Endopterygota</taxon>
        <taxon>Diptera</taxon>
        <taxon>Brachycera</taxon>
        <taxon>Muscomorpha</taxon>
        <taxon>Tephritoidea</taxon>
        <taxon>Tephritidae</taxon>
        <taxon>Ceratitis</taxon>
        <taxon>Ceratitis</taxon>
    </lineage>
</organism>
<feature type="region of interest" description="Disordered" evidence="1">
    <location>
        <begin position="109"/>
        <end position="128"/>
    </location>
</feature>